<evidence type="ECO:0000313" key="1">
    <source>
        <dbReference type="EMBL" id="OXC77693.1"/>
    </source>
</evidence>
<proteinExistence type="predicted"/>
<comment type="caution">
    <text evidence="1">The sequence shown here is derived from an EMBL/GenBank/DDBJ whole genome shotgun (WGS) entry which is preliminary data.</text>
</comment>
<dbReference type="EMBL" id="MTHB01000096">
    <property type="protein sequence ID" value="OXC77693.1"/>
    <property type="molecule type" value="Genomic_DNA"/>
</dbReference>
<dbReference type="Proteomes" id="UP000214720">
    <property type="component" value="Unassembled WGS sequence"/>
</dbReference>
<evidence type="ECO:0000313" key="2">
    <source>
        <dbReference type="Proteomes" id="UP000214720"/>
    </source>
</evidence>
<dbReference type="AlphaFoldDB" id="A0A226X2V9"/>
<gene>
    <name evidence="1" type="ORF">BSU04_15755</name>
</gene>
<protein>
    <submittedName>
        <fullName evidence="1">Uncharacterized protein</fullName>
    </submittedName>
</protein>
<sequence>MVRMPAIDFENLSAQRASLRDHNAALCVSHESSASAVGALGSKALHLSSSMQ</sequence>
<accession>A0A226X2V9</accession>
<reference evidence="2" key="1">
    <citation type="submission" date="2017-01" db="EMBL/GenBank/DDBJ databases">
        <title>Genome Analysis of Deinococcus marmoris KOPRI26562.</title>
        <authorList>
            <person name="Kim J.H."/>
            <person name="Oh H.-M."/>
        </authorList>
    </citation>
    <scope>NUCLEOTIDE SEQUENCE [LARGE SCALE GENOMIC DNA]</scope>
    <source>
        <strain evidence="2">PAMC 26633</strain>
    </source>
</reference>
<organism evidence="1 2">
    <name type="scientific">Caballeronia sordidicola</name>
    <name type="common">Burkholderia sordidicola</name>
    <dbReference type="NCBI Taxonomy" id="196367"/>
    <lineage>
        <taxon>Bacteria</taxon>
        <taxon>Pseudomonadati</taxon>
        <taxon>Pseudomonadota</taxon>
        <taxon>Betaproteobacteria</taxon>
        <taxon>Burkholderiales</taxon>
        <taxon>Burkholderiaceae</taxon>
        <taxon>Caballeronia</taxon>
    </lineage>
</organism>
<name>A0A226X2V9_CABSO</name>